<reference evidence="4" key="1">
    <citation type="submission" date="2022-03" db="EMBL/GenBank/DDBJ databases">
        <authorList>
            <person name="Legras J.-L."/>
            <person name="Devillers H."/>
            <person name="Grondin C."/>
        </authorList>
    </citation>
    <scope>NUCLEOTIDE SEQUENCE</scope>
    <source>
        <strain evidence="4">CLIB 1423</strain>
    </source>
</reference>
<feature type="domain" description="DUF4246" evidence="2">
    <location>
        <begin position="85"/>
        <end position="501"/>
    </location>
</feature>
<dbReference type="Pfam" id="PF14033">
    <property type="entry name" value="DUF4246"/>
    <property type="match status" value="1"/>
</dbReference>
<gene>
    <name evidence="4" type="ORF">CLIB1423_34S00276</name>
</gene>
<dbReference type="EMBL" id="CAKXYY010000034">
    <property type="protein sequence ID" value="CAH2355790.1"/>
    <property type="molecule type" value="Genomic_DNA"/>
</dbReference>
<comment type="caution">
    <text evidence="4">The sequence shown here is derived from an EMBL/GenBank/DDBJ whole genome shotgun (WGS) entry which is preliminary data.</text>
</comment>
<dbReference type="InterPro" id="IPR025340">
    <property type="entry name" value="DUF4246"/>
</dbReference>
<dbReference type="InterPro" id="IPR049192">
    <property type="entry name" value="DUF4246_C"/>
</dbReference>
<dbReference type="Proteomes" id="UP000837801">
    <property type="component" value="Unassembled WGS sequence"/>
</dbReference>
<dbReference type="AlphaFoldDB" id="A0A9P0QWW1"/>
<evidence type="ECO:0000256" key="1">
    <source>
        <dbReference type="SAM" id="MobiDB-lite"/>
    </source>
</evidence>
<sequence length="603" mass="71559">MNFDYGIVREHYVPNLSPFPHPFYTNFQDLADDPKCLEEWNIIYISQLIREKPEWKRKYKDETIVAKWKAELESQFNDKSENFEAVWAYVLKELEWYERMELNFAGFQKNGFVIGCDDKVVYSDTAVDSEKKETLRHCVKEFVDEEFQNTGLDYHPGSKDQVVDIVHPSLYPLQYGVTPYYPTRNTESLTVVEFDSSVGKSKYGVEPWAQSKNYQWLPALMSFQKYSWKSKDYFFQSYINNLHPKYEKLYHVIEDVFNASIPGLNLVLSRYKTGGFTRIPLDSGNYYTDEWEKMSKDFWDRAAKDNNLWDEYDEFFEKRVNYFKPLSIKYELDPPVDYTFDLRKSFAYLKVIVKLANIELTPENPNYEGGSWHVEGTINEDIVATVLYYYDCENISESRLAFRTTFEDPQYDQGDELAVQRVYGLKDGDIMNKRVGDVKCQEDRLLIFPNGFQHHVDPFELKDKSKPGHRKILCMFLVDPYNKKVVTTAQVPPQQPSWHEQDKKDEPIREQYKKDEAEKKKQDKYYHSPDKWDMFQFFGDNWRESVDKLKNPKGGFFSKTEHNWPISLDSAKDVRKKLMEERKVPEDPDDDLAFTREFSLCEH</sequence>
<keyword evidence="5" id="KW-1185">Reference proteome</keyword>
<proteinExistence type="predicted"/>
<name>A0A9P0QWW1_9ASCO</name>
<organism evidence="4 5">
    <name type="scientific">[Candida] railenensis</name>
    <dbReference type="NCBI Taxonomy" id="45579"/>
    <lineage>
        <taxon>Eukaryota</taxon>
        <taxon>Fungi</taxon>
        <taxon>Dikarya</taxon>
        <taxon>Ascomycota</taxon>
        <taxon>Saccharomycotina</taxon>
        <taxon>Pichiomycetes</taxon>
        <taxon>Debaryomycetaceae</taxon>
        <taxon>Kurtzmaniella</taxon>
    </lineage>
</organism>
<dbReference type="PANTHER" id="PTHR33119">
    <property type="entry name" value="IFI3P"/>
    <property type="match status" value="1"/>
</dbReference>
<dbReference type="PANTHER" id="PTHR33119:SF1">
    <property type="entry name" value="FE2OG DIOXYGENASE DOMAIN-CONTAINING PROTEIN"/>
    <property type="match status" value="1"/>
</dbReference>
<dbReference type="Pfam" id="PF21666">
    <property type="entry name" value="DUF4246_N"/>
    <property type="match status" value="1"/>
</dbReference>
<feature type="domain" description="DUF4246" evidence="3">
    <location>
        <begin position="13"/>
        <end position="71"/>
    </location>
</feature>
<dbReference type="InterPro" id="IPR049207">
    <property type="entry name" value="DUF4246_N"/>
</dbReference>
<protein>
    <submittedName>
        <fullName evidence="4">Uncharacterized protein</fullName>
    </submittedName>
</protein>
<feature type="region of interest" description="Disordered" evidence="1">
    <location>
        <begin position="488"/>
        <end position="507"/>
    </location>
</feature>
<dbReference type="OrthoDB" id="415532at2759"/>
<evidence type="ECO:0000313" key="4">
    <source>
        <dbReference type="EMBL" id="CAH2355790.1"/>
    </source>
</evidence>
<accession>A0A9P0QWW1</accession>
<evidence type="ECO:0000259" key="2">
    <source>
        <dbReference type="Pfam" id="PF14033"/>
    </source>
</evidence>
<evidence type="ECO:0000259" key="3">
    <source>
        <dbReference type="Pfam" id="PF21666"/>
    </source>
</evidence>
<evidence type="ECO:0000313" key="5">
    <source>
        <dbReference type="Proteomes" id="UP000837801"/>
    </source>
</evidence>
<feature type="compositionally biased region" description="Polar residues" evidence="1">
    <location>
        <begin position="488"/>
        <end position="498"/>
    </location>
</feature>